<dbReference type="RefSeq" id="WP_228474022.1">
    <property type="nucleotide sequence ID" value="NZ_VKHS01000498.1"/>
</dbReference>
<comment type="caution">
    <text evidence="10">The sequence shown here is derived from an EMBL/GenBank/DDBJ whole genome shotgun (WGS) entry which is preliminary data.</text>
</comment>
<evidence type="ECO:0000256" key="1">
    <source>
        <dbReference type="ARBA" id="ARBA00004752"/>
    </source>
</evidence>
<dbReference type="Pfam" id="PF01471">
    <property type="entry name" value="PG_binding_1"/>
    <property type="match status" value="2"/>
</dbReference>
<feature type="domain" description="L,D-TPase catalytic" evidence="9">
    <location>
        <begin position="258"/>
        <end position="370"/>
    </location>
</feature>
<evidence type="ECO:0000256" key="3">
    <source>
        <dbReference type="ARBA" id="ARBA00022960"/>
    </source>
</evidence>
<dbReference type="AlphaFoldDB" id="A0A7W3XXS0"/>
<feature type="compositionally biased region" description="Low complexity" evidence="7">
    <location>
        <begin position="32"/>
        <end position="43"/>
    </location>
</feature>
<dbReference type="CDD" id="cd16913">
    <property type="entry name" value="YkuD_like"/>
    <property type="match status" value="1"/>
</dbReference>
<evidence type="ECO:0000256" key="5">
    <source>
        <dbReference type="ARBA" id="ARBA00023316"/>
    </source>
</evidence>
<dbReference type="InterPro" id="IPR036365">
    <property type="entry name" value="PGBD-like_sf"/>
</dbReference>
<dbReference type="PROSITE" id="PS51257">
    <property type="entry name" value="PROKAR_LIPOPROTEIN"/>
    <property type="match status" value="1"/>
</dbReference>
<dbReference type="InterPro" id="IPR005490">
    <property type="entry name" value="LD_TPept_cat_dom"/>
</dbReference>
<dbReference type="GO" id="GO:0005576">
    <property type="term" value="C:extracellular region"/>
    <property type="evidence" value="ECO:0007669"/>
    <property type="project" value="TreeGrafter"/>
</dbReference>
<keyword evidence="3 6" id="KW-0133">Cell shape</keyword>
<dbReference type="SUPFAM" id="SSF141523">
    <property type="entry name" value="L,D-transpeptidase catalytic domain-like"/>
    <property type="match status" value="1"/>
</dbReference>
<dbReference type="PANTHER" id="PTHR30582:SF33">
    <property type="entry name" value="EXPORTED PROTEIN"/>
    <property type="match status" value="1"/>
</dbReference>
<dbReference type="GO" id="GO:0071555">
    <property type="term" value="P:cell wall organization"/>
    <property type="evidence" value="ECO:0007669"/>
    <property type="project" value="UniProtKB-UniRule"/>
</dbReference>
<proteinExistence type="predicted"/>
<dbReference type="EMBL" id="VKHS01000498">
    <property type="protein sequence ID" value="MBB0231380.1"/>
    <property type="molecule type" value="Genomic_DNA"/>
</dbReference>
<keyword evidence="2" id="KW-0808">Transferase</keyword>
<name>A0A7W3XXS0_9ACTN</name>
<keyword evidence="4 6" id="KW-0573">Peptidoglycan synthesis</keyword>
<keyword evidence="11" id="KW-1185">Reference proteome</keyword>
<organism evidence="10 11">
    <name type="scientific">Streptomyces calidiresistens</name>
    <dbReference type="NCBI Taxonomy" id="1485586"/>
    <lineage>
        <taxon>Bacteria</taxon>
        <taxon>Bacillati</taxon>
        <taxon>Actinomycetota</taxon>
        <taxon>Actinomycetes</taxon>
        <taxon>Kitasatosporales</taxon>
        <taxon>Streptomycetaceae</taxon>
        <taxon>Streptomyces</taxon>
    </lineage>
</organism>
<dbReference type="GO" id="GO:0008360">
    <property type="term" value="P:regulation of cell shape"/>
    <property type="evidence" value="ECO:0007669"/>
    <property type="project" value="UniProtKB-UniRule"/>
</dbReference>
<evidence type="ECO:0000313" key="10">
    <source>
        <dbReference type="EMBL" id="MBB0231380.1"/>
    </source>
</evidence>
<feature type="active site" description="Proton donor/acceptor" evidence="6">
    <location>
        <position position="328"/>
    </location>
</feature>
<dbReference type="Proteomes" id="UP000530234">
    <property type="component" value="Unassembled WGS sequence"/>
</dbReference>
<evidence type="ECO:0000256" key="2">
    <source>
        <dbReference type="ARBA" id="ARBA00022679"/>
    </source>
</evidence>
<dbReference type="GO" id="GO:0018104">
    <property type="term" value="P:peptidoglycan-protein cross-linking"/>
    <property type="evidence" value="ECO:0007669"/>
    <property type="project" value="TreeGrafter"/>
</dbReference>
<accession>A0A7W3XXS0</accession>
<dbReference type="InterPro" id="IPR038063">
    <property type="entry name" value="Transpep_catalytic_dom"/>
</dbReference>
<dbReference type="InterPro" id="IPR050979">
    <property type="entry name" value="LD-transpeptidase"/>
</dbReference>
<dbReference type="PANTHER" id="PTHR30582">
    <property type="entry name" value="L,D-TRANSPEPTIDASE"/>
    <property type="match status" value="1"/>
</dbReference>
<protein>
    <submittedName>
        <fullName evidence="10">L,D-transpeptidase family protein</fullName>
    </submittedName>
</protein>
<evidence type="ECO:0000259" key="9">
    <source>
        <dbReference type="PROSITE" id="PS52029"/>
    </source>
</evidence>
<feature type="signal peptide" evidence="8">
    <location>
        <begin position="1"/>
        <end position="27"/>
    </location>
</feature>
<feature type="compositionally biased region" description="Acidic residues" evidence="7">
    <location>
        <begin position="44"/>
        <end position="72"/>
    </location>
</feature>
<evidence type="ECO:0000256" key="7">
    <source>
        <dbReference type="SAM" id="MobiDB-lite"/>
    </source>
</evidence>
<dbReference type="Pfam" id="PF03734">
    <property type="entry name" value="YkuD"/>
    <property type="match status" value="1"/>
</dbReference>
<feature type="region of interest" description="Disordered" evidence="7">
    <location>
        <begin position="24"/>
        <end position="86"/>
    </location>
</feature>
<sequence length="371" mass="40707">MRSAHIRRSVVAVTAAALLLTACGSGSDTDAEPVANEATTEVTAEPEEAEEEPGEEPEDADGDEEETEEPEAPAEAVVMGPGDNSERVRELQARLAQVGHFAAKPTGFYGDMTVGSVAAYQEAHEGLEVSGTVHTSTWEHLLARTTEPTHDELFPREQVMGYGDNSEQVRELQARLGQLGLFDENPTGYYGNVTVEKVKAYQRSAGLEVSGTVYDDTWSALTSATTKPAREEMYVPVEVPVVEKETPAGLDSRCMTGRALCISKTTNKLSWVVDGTVRTTLDVRFGTEEYPTREGQFTVYWKSRDHHSTLYDSPMPFAMFFDGGQAVHYSENFRQNGYSGGSYGCVNVRDREAIAALFDQVREGDKVVVHW</sequence>
<reference evidence="11" key="1">
    <citation type="submission" date="2019-10" db="EMBL/GenBank/DDBJ databases">
        <title>Streptomyces sp. nov., a novel actinobacterium isolated from alkaline environment.</title>
        <authorList>
            <person name="Golinska P."/>
        </authorList>
    </citation>
    <scope>NUCLEOTIDE SEQUENCE [LARGE SCALE GENOMIC DNA]</scope>
    <source>
        <strain evidence="11">DSM 42108</strain>
    </source>
</reference>
<feature type="chain" id="PRO_5030819250" evidence="8">
    <location>
        <begin position="28"/>
        <end position="371"/>
    </location>
</feature>
<evidence type="ECO:0000256" key="8">
    <source>
        <dbReference type="SAM" id="SignalP"/>
    </source>
</evidence>
<dbReference type="InterPro" id="IPR036366">
    <property type="entry name" value="PGBDSf"/>
</dbReference>
<dbReference type="SUPFAM" id="SSF47090">
    <property type="entry name" value="PGBD-like"/>
    <property type="match status" value="2"/>
</dbReference>
<evidence type="ECO:0000256" key="6">
    <source>
        <dbReference type="PROSITE-ProRule" id="PRU01373"/>
    </source>
</evidence>
<feature type="active site" description="Nucleophile" evidence="6">
    <location>
        <position position="345"/>
    </location>
</feature>
<dbReference type="InterPro" id="IPR002477">
    <property type="entry name" value="Peptidoglycan-bd-like"/>
</dbReference>
<dbReference type="UniPathway" id="UPA00219"/>
<gene>
    <name evidence="10" type="ORF">FOE67_18170</name>
</gene>
<keyword evidence="8" id="KW-0732">Signal</keyword>
<dbReference type="Gene3D" id="2.40.440.10">
    <property type="entry name" value="L,D-transpeptidase catalytic domain-like"/>
    <property type="match status" value="1"/>
</dbReference>
<dbReference type="GO" id="GO:0071972">
    <property type="term" value="F:peptidoglycan L,D-transpeptidase activity"/>
    <property type="evidence" value="ECO:0007669"/>
    <property type="project" value="TreeGrafter"/>
</dbReference>
<keyword evidence="5 6" id="KW-0961">Cell wall biogenesis/degradation</keyword>
<comment type="pathway">
    <text evidence="1 6">Cell wall biogenesis; peptidoglycan biosynthesis.</text>
</comment>
<dbReference type="Gene3D" id="1.10.101.10">
    <property type="entry name" value="PGBD-like superfamily/PGBD"/>
    <property type="match status" value="2"/>
</dbReference>
<dbReference type="PROSITE" id="PS52029">
    <property type="entry name" value="LD_TPASE"/>
    <property type="match status" value="1"/>
</dbReference>
<evidence type="ECO:0000256" key="4">
    <source>
        <dbReference type="ARBA" id="ARBA00022984"/>
    </source>
</evidence>
<evidence type="ECO:0000313" key="11">
    <source>
        <dbReference type="Proteomes" id="UP000530234"/>
    </source>
</evidence>
<dbReference type="GO" id="GO:0016740">
    <property type="term" value="F:transferase activity"/>
    <property type="evidence" value="ECO:0007669"/>
    <property type="project" value="UniProtKB-KW"/>
</dbReference>